<sequence length="104" mass="11803">MLANSPLATQRIYMSEFSVFKITVLCVAAVSCYDYITVIVVSPHSFGQHSTALTYITVNMDKCDNTPGEAPSIGYWPRHIQVKSMHLLRMTITRGWQKESNKLY</sequence>
<keyword evidence="1" id="KW-0812">Transmembrane</keyword>
<keyword evidence="1" id="KW-1133">Transmembrane helix</keyword>
<accession>A0A0E9XI50</accession>
<dbReference type="EMBL" id="GBXM01006451">
    <property type="protein sequence ID" value="JAI02127.1"/>
    <property type="molecule type" value="Transcribed_RNA"/>
</dbReference>
<organism evidence="2">
    <name type="scientific">Anguilla anguilla</name>
    <name type="common">European freshwater eel</name>
    <name type="synonym">Muraena anguilla</name>
    <dbReference type="NCBI Taxonomy" id="7936"/>
    <lineage>
        <taxon>Eukaryota</taxon>
        <taxon>Metazoa</taxon>
        <taxon>Chordata</taxon>
        <taxon>Craniata</taxon>
        <taxon>Vertebrata</taxon>
        <taxon>Euteleostomi</taxon>
        <taxon>Actinopterygii</taxon>
        <taxon>Neopterygii</taxon>
        <taxon>Teleostei</taxon>
        <taxon>Anguilliformes</taxon>
        <taxon>Anguillidae</taxon>
        <taxon>Anguilla</taxon>
    </lineage>
</organism>
<evidence type="ECO:0000256" key="1">
    <source>
        <dbReference type="SAM" id="Phobius"/>
    </source>
</evidence>
<keyword evidence="1" id="KW-0472">Membrane</keyword>
<feature type="transmembrane region" description="Helical" evidence="1">
    <location>
        <begin position="20"/>
        <end position="41"/>
    </location>
</feature>
<dbReference type="AlphaFoldDB" id="A0A0E9XI50"/>
<reference evidence="2" key="1">
    <citation type="submission" date="2014-11" db="EMBL/GenBank/DDBJ databases">
        <authorList>
            <person name="Amaro Gonzalez C."/>
        </authorList>
    </citation>
    <scope>NUCLEOTIDE SEQUENCE</scope>
</reference>
<proteinExistence type="predicted"/>
<name>A0A0E9XI50_ANGAN</name>
<reference evidence="2" key="2">
    <citation type="journal article" date="2015" name="Fish Shellfish Immunol.">
        <title>Early steps in the European eel (Anguilla anguilla)-Vibrio vulnificus interaction in the gills: Role of the RtxA13 toxin.</title>
        <authorList>
            <person name="Callol A."/>
            <person name="Pajuelo D."/>
            <person name="Ebbesson L."/>
            <person name="Teles M."/>
            <person name="MacKenzie S."/>
            <person name="Amaro C."/>
        </authorList>
    </citation>
    <scope>NUCLEOTIDE SEQUENCE</scope>
</reference>
<evidence type="ECO:0000313" key="2">
    <source>
        <dbReference type="EMBL" id="JAI02127.1"/>
    </source>
</evidence>
<protein>
    <submittedName>
        <fullName evidence="2">Uncharacterized protein</fullName>
    </submittedName>
</protein>